<dbReference type="SFLD" id="SFLDS00019">
    <property type="entry name" value="Glutathione_Transferase_(cytos"/>
    <property type="match status" value="1"/>
</dbReference>
<dbReference type="CDD" id="cd03188">
    <property type="entry name" value="GST_C_Beta"/>
    <property type="match status" value="1"/>
</dbReference>
<sequence>MKLYYAPGTISIAVAIALEESGVSYARHKIDFRNPEVSRPQLLGVNPKGRVPVLVTDHGILTETGALLDYIADLAPEGSLKPDDPFKAAKMREAMYYLASTMHVNHAHRLRGHRWADKQESWDDMRAKVPETMSASCAYVEENLLTGPYVLGETFSVADAYLYAVSTWLEGDSVDIRQFPKFHAFQRLMEERNSVKAVKAAAILVQA</sequence>
<name>A0ABQ3E1D6_9HYPH</name>
<dbReference type="InterPro" id="IPR040079">
    <property type="entry name" value="Glutathione_S-Trfase"/>
</dbReference>
<dbReference type="InterPro" id="IPR004046">
    <property type="entry name" value="GST_C"/>
</dbReference>
<dbReference type="InterPro" id="IPR036249">
    <property type="entry name" value="Thioredoxin-like_sf"/>
</dbReference>
<dbReference type="Pfam" id="PF14497">
    <property type="entry name" value="GST_C_3"/>
    <property type="match status" value="1"/>
</dbReference>
<dbReference type="Pfam" id="PF02798">
    <property type="entry name" value="GST_N"/>
    <property type="match status" value="1"/>
</dbReference>
<dbReference type="InterPro" id="IPR010987">
    <property type="entry name" value="Glutathione-S-Trfase_C-like"/>
</dbReference>
<dbReference type="SUPFAM" id="SSF47616">
    <property type="entry name" value="GST C-terminal domain-like"/>
    <property type="match status" value="1"/>
</dbReference>
<dbReference type="EMBL" id="BMXE01000001">
    <property type="protein sequence ID" value="GHB20328.1"/>
    <property type="molecule type" value="Genomic_DNA"/>
</dbReference>
<dbReference type="PANTHER" id="PTHR44051">
    <property type="entry name" value="GLUTATHIONE S-TRANSFERASE-RELATED"/>
    <property type="match status" value="1"/>
</dbReference>
<dbReference type="SUPFAM" id="SSF52833">
    <property type="entry name" value="Thioredoxin-like"/>
    <property type="match status" value="1"/>
</dbReference>
<dbReference type="PANTHER" id="PTHR44051:SF8">
    <property type="entry name" value="GLUTATHIONE S-TRANSFERASE GSTA"/>
    <property type="match status" value="1"/>
</dbReference>
<evidence type="ECO:0000313" key="4">
    <source>
        <dbReference type="Proteomes" id="UP000637980"/>
    </source>
</evidence>
<organism evidence="3 4">
    <name type="scientific">Pseudovibrio japonicus</name>
    <dbReference type="NCBI Taxonomy" id="366534"/>
    <lineage>
        <taxon>Bacteria</taxon>
        <taxon>Pseudomonadati</taxon>
        <taxon>Pseudomonadota</taxon>
        <taxon>Alphaproteobacteria</taxon>
        <taxon>Hyphomicrobiales</taxon>
        <taxon>Stappiaceae</taxon>
        <taxon>Pseudovibrio</taxon>
    </lineage>
</organism>
<gene>
    <name evidence="3" type="primary">gst</name>
    <name evidence="3" type="ORF">GCM10007094_05370</name>
</gene>
<dbReference type="InterPro" id="IPR036282">
    <property type="entry name" value="Glutathione-S-Trfase_C_sf"/>
</dbReference>
<dbReference type="PROSITE" id="PS50404">
    <property type="entry name" value="GST_NTER"/>
    <property type="match status" value="1"/>
</dbReference>
<keyword evidence="4" id="KW-1185">Reference proteome</keyword>
<dbReference type="CDD" id="cd03057">
    <property type="entry name" value="GST_N_Beta"/>
    <property type="match status" value="1"/>
</dbReference>
<feature type="domain" description="GST C-terminal" evidence="2">
    <location>
        <begin position="84"/>
        <end position="207"/>
    </location>
</feature>
<dbReference type="SFLD" id="SFLDG01150">
    <property type="entry name" value="Main.1:_Beta-like"/>
    <property type="match status" value="1"/>
</dbReference>
<dbReference type="Proteomes" id="UP000637980">
    <property type="component" value="Unassembled WGS sequence"/>
</dbReference>
<evidence type="ECO:0000259" key="2">
    <source>
        <dbReference type="PROSITE" id="PS50405"/>
    </source>
</evidence>
<dbReference type="PROSITE" id="PS50405">
    <property type="entry name" value="GST_CTER"/>
    <property type="match status" value="1"/>
</dbReference>
<dbReference type="RefSeq" id="WP_189435127.1">
    <property type="nucleotide sequence ID" value="NZ_BMXE01000001.1"/>
</dbReference>
<evidence type="ECO:0000313" key="3">
    <source>
        <dbReference type="EMBL" id="GHB20328.1"/>
    </source>
</evidence>
<dbReference type="Gene3D" id="1.20.1050.10">
    <property type="match status" value="1"/>
</dbReference>
<dbReference type="Gene3D" id="3.40.30.10">
    <property type="entry name" value="Glutaredoxin"/>
    <property type="match status" value="1"/>
</dbReference>
<proteinExistence type="predicted"/>
<dbReference type="InterPro" id="IPR004045">
    <property type="entry name" value="Glutathione_S-Trfase_N"/>
</dbReference>
<protein>
    <submittedName>
        <fullName evidence="3">Glutathione S-transferase</fullName>
    </submittedName>
</protein>
<evidence type="ECO:0000259" key="1">
    <source>
        <dbReference type="PROSITE" id="PS50404"/>
    </source>
</evidence>
<feature type="domain" description="GST N-terminal" evidence="1">
    <location>
        <begin position="1"/>
        <end position="79"/>
    </location>
</feature>
<reference evidence="4" key="1">
    <citation type="journal article" date="2019" name="Int. J. Syst. Evol. Microbiol.">
        <title>The Global Catalogue of Microorganisms (GCM) 10K type strain sequencing project: providing services to taxonomists for standard genome sequencing and annotation.</title>
        <authorList>
            <consortium name="The Broad Institute Genomics Platform"/>
            <consortium name="The Broad Institute Genome Sequencing Center for Infectious Disease"/>
            <person name="Wu L."/>
            <person name="Ma J."/>
        </authorList>
    </citation>
    <scope>NUCLEOTIDE SEQUENCE [LARGE SCALE GENOMIC DNA]</scope>
    <source>
        <strain evidence="4">KCTC 12861</strain>
    </source>
</reference>
<comment type="caution">
    <text evidence="3">The sequence shown here is derived from an EMBL/GenBank/DDBJ whole genome shotgun (WGS) entry which is preliminary data.</text>
</comment>
<dbReference type="SFLD" id="SFLDG00358">
    <property type="entry name" value="Main_(cytGST)"/>
    <property type="match status" value="1"/>
</dbReference>
<accession>A0ABQ3E1D6</accession>